<gene>
    <name evidence="2" type="ORF">MSMAS_1434</name>
</gene>
<dbReference type="InterPro" id="IPR003615">
    <property type="entry name" value="HNH_nuc"/>
</dbReference>
<dbReference type="KEGG" id="mmj:MSMAS_1434"/>
<dbReference type="HOGENOM" id="CLU_2165290_0_0_2"/>
<reference evidence="2 3" key="1">
    <citation type="submission" date="2014-07" db="EMBL/GenBank/DDBJ databases">
        <title>Methanogenic archaea and the global carbon cycle.</title>
        <authorList>
            <person name="Henriksen J.R."/>
            <person name="Luke J."/>
            <person name="Reinhart S."/>
            <person name="Benedict M.N."/>
            <person name="Youngblut N.D."/>
            <person name="Metcalf M.E."/>
            <person name="Whitaker R.J."/>
            <person name="Metcalf W.W."/>
        </authorList>
    </citation>
    <scope>NUCLEOTIDE SEQUENCE [LARGE SCALE GENOMIC DNA]</scope>
    <source>
        <strain evidence="2 3">S-6</strain>
    </source>
</reference>
<evidence type="ECO:0000313" key="3">
    <source>
        <dbReference type="Proteomes" id="UP000033097"/>
    </source>
</evidence>
<evidence type="ECO:0008006" key="4">
    <source>
        <dbReference type="Google" id="ProtNLM"/>
    </source>
</evidence>
<dbReference type="PATRIC" id="fig|213585.10.peg.1810"/>
<evidence type="ECO:0000256" key="1">
    <source>
        <dbReference type="SAM" id="MobiDB-lite"/>
    </source>
</evidence>
<dbReference type="Proteomes" id="UP000033097">
    <property type="component" value="Chromosome"/>
</dbReference>
<dbReference type="CDD" id="cd00085">
    <property type="entry name" value="HNHc"/>
    <property type="match status" value="1"/>
</dbReference>
<organism evidence="2 3">
    <name type="scientific">Methanosarcina mazei S-6</name>
    <dbReference type="NCBI Taxonomy" id="213585"/>
    <lineage>
        <taxon>Archaea</taxon>
        <taxon>Methanobacteriati</taxon>
        <taxon>Methanobacteriota</taxon>
        <taxon>Stenosarchaea group</taxon>
        <taxon>Methanomicrobia</taxon>
        <taxon>Methanosarcinales</taxon>
        <taxon>Methanosarcinaceae</taxon>
        <taxon>Methanosarcina</taxon>
    </lineage>
</organism>
<name>A0A0E3RJV1_METMZ</name>
<protein>
    <recommendedName>
        <fullName evidence="4">HNH endonuclease</fullName>
    </recommendedName>
</protein>
<dbReference type="AlphaFoldDB" id="A0A0E3RJV1"/>
<dbReference type="STRING" id="213585.MSMAS_1434"/>
<dbReference type="GeneID" id="24878065"/>
<proteinExistence type="predicted"/>
<dbReference type="EMBL" id="CP009512">
    <property type="protein sequence ID" value="AKB64630.1"/>
    <property type="molecule type" value="Genomic_DNA"/>
</dbReference>
<feature type="region of interest" description="Disordered" evidence="1">
    <location>
        <begin position="59"/>
        <end position="78"/>
    </location>
</feature>
<accession>A0A0E3RJV1</accession>
<dbReference type="RefSeq" id="WP_011035142.1">
    <property type="nucleotide sequence ID" value="NZ_CP009512.1"/>
</dbReference>
<evidence type="ECO:0000313" key="2">
    <source>
        <dbReference type="EMBL" id="AKB64630.1"/>
    </source>
</evidence>
<sequence>MDKENYQKTLNKQKRKGKISLCCVVCGEDDPDVIEMHHPYGKSNSDIVQPLCKNCHSKITREQNKLSPKARSGNASPEQKRAFQLVSIGALLTELGTQLIDLGNEMVQNV</sequence>